<dbReference type="GO" id="GO:0008777">
    <property type="term" value="F:acetylornithine deacetylase activity"/>
    <property type="evidence" value="ECO:0007669"/>
    <property type="project" value="UniProtKB-EC"/>
</dbReference>
<protein>
    <submittedName>
        <fullName evidence="11">Acetylornithine deacetylase</fullName>
        <ecNumber evidence="11">3.5.1.16</ecNumber>
    </submittedName>
</protein>
<dbReference type="EC" id="3.5.1.16" evidence="11"/>
<dbReference type="InterPro" id="IPR010169">
    <property type="entry name" value="AcOrn-deacetyl"/>
</dbReference>
<dbReference type="InterPro" id="IPR002933">
    <property type="entry name" value="Peptidase_M20"/>
</dbReference>
<keyword evidence="9" id="KW-0170">Cobalt</keyword>
<evidence type="ECO:0000256" key="2">
    <source>
        <dbReference type="ARBA" id="ARBA00005691"/>
    </source>
</evidence>
<dbReference type="InterPro" id="IPR011650">
    <property type="entry name" value="Peptidase_M20_dimer"/>
</dbReference>
<organism evidence="11 12">
    <name type="scientific">Komagataeibacter melaceti</name>
    <dbReference type="NCBI Taxonomy" id="2766577"/>
    <lineage>
        <taxon>Bacteria</taxon>
        <taxon>Pseudomonadati</taxon>
        <taxon>Pseudomonadota</taxon>
        <taxon>Alphaproteobacteria</taxon>
        <taxon>Acetobacterales</taxon>
        <taxon>Acetobacteraceae</taxon>
        <taxon>Komagataeibacter</taxon>
    </lineage>
</organism>
<dbReference type="RefSeq" id="WP_116701609.1">
    <property type="nucleotide sequence ID" value="NZ_QUWV01000003.1"/>
</dbReference>
<dbReference type="InterPro" id="IPR001261">
    <property type="entry name" value="ArgE/DapE_CS"/>
</dbReference>
<evidence type="ECO:0000313" key="12">
    <source>
        <dbReference type="Proteomes" id="UP000262371"/>
    </source>
</evidence>
<dbReference type="Pfam" id="PF07687">
    <property type="entry name" value="M20_dimer"/>
    <property type="match status" value="1"/>
</dbReference>
<keyword evidence="3" id="KW-0963">Cytoplasm</keyword>
<evidence type="ECO:0000256" key="1">
    <source>
        <dbReference type="ARBA" id="ARBA00001947"/>
    </source>
</evidence>
<dbReference type="PANTHER" id="PTHR43808:SF31">
    <property type="entry name" value="N-ACETYL-L-CITRULLINE DEACETYLASE"/>
    <property type="match status" value="1"/>
</dbReference>
<keyword evidence="12" id="KW-1185">Reference proteome</keyword>
<dbReference type="GO" id="GO:0006526">
    <property type="term" value="P:L-arginine biosynthetic process"/>
    <property type="evidence" value="ECO:0007669"/>
    <property type="project" value="UniProtKB-KW"/>
</dbReference>
<keyword evidence="4" id="KW-0055">Arginine biosynthesis</keyword>
<gene>
    <name evidence="11" type="primary">argE</name>
    <name evidence="11" type="ORF">DY926_00675</name>
</gene>
<keyword evidence="6" id="KW-0479">Metal-binding</keyword>
<evidence type="ECO:0000256" key="3">
    <source>
        <dbReference type="ARBA" id="ARBA00022490"/>
    </source>
</evidence>
<feature type="domain" description="Peptidase M20 dimerisation" evidence="10">
    <location>
        <begin position="170"/>
        <end position="275"/>
    </location>
</feature>
<dbReference type="SUPFAM" id="SSF55031">
    <property type="entry name" value="Bacterial exopeptidase dimerisation domain"/>
    <property type="match status" value="1"/>
</dbReference>
<name>A0A371Z4S2_9PROT</name>
<evidence type="ECO:0000256" key="8">
    <source>
        <dbReference type="ARBA" id="ARBA00022833"/>
    </source>
</evidence>
<comment type="similarity">
    <text evidence="2">Belongs to the peptidase M20A family. ArgE subfamily.</text>
</comment>
<comment type="cofactor">
    <cofactor evidence="1">
        <name>Zn(2+)</name>
        <dbReference type="ChEBI" id="CHEBI:29105"/>
    </cofactor>
</comment>
<keyword evidence="7 11" id="KW-0378">Hydrolase</keyword>
<dbReference type="Gene3D" id="3.30.70.360">
    <property type="match status" value="1"/>
</dbReference>
<dbReference type="InterPro" id="IPR050072">
    <property type="entry name" value="Peptidase_M20A"/>
</dbReference>
<evidence type="ECO:0000256" key="4">
    <source>
        <dbReference type="ARBA" id="ARBA00022571"/>
    </source>
</evidence>
<sequence length="379" mass="40405">MTLTVDNLRELVSFPSVCGEPNGDIISWIEQFLSNIGARTLRVAGDRPDASGLFATIGPDVEGGLLLSAHSDVVPVAGQNWSSDPFVLRESAGKLFGRGSADMKGFLACMLTIATKAARQNLKRPLHLAVSYDEELGCLGVHSLLRALDAANVRVGGCIIGEPTEMQVGVAHKGKIAFRIICRGEAAHSSNPFKGRNAIEMAAGMVEELRGLQDHMRTGMDQDTRFAVPFSTVQAGLIAGGCALNIVPELCTVTAEMRLIPGQDGKAYLEWLGEAARRVTTAMGGGEITLEVLNAYPGLDSPADTAICSLALHEAGQNSICALDYGTEAGLFREKLGVPCVVCGPGSISQAHKPDEYITRSELDRCDLFLEKMVQKFCN</sequence>
<accession>A0A371Z4S2</accession>
<dbReference type="OrthoDB" id="9809784at2"/>
<dbReference type="PROSITE" id="PS00759">
    <property type="entry name" value="ARGE_DAPE_CPG2_2"/>
    <property type="match status" value="1"/>
</dbReference>
<dbReference type="NCBIfam" id="TIGR01892">
    <property type="entry name" value="AcOrn-deacetyl"/>
    <property type="match status" value="1"/>
</dbReference>
<keyword evidence="5" id="KW-0028">Amino-acid biosynthesis</keyword>
<evidence type="ECO:0000259" key="10">
    <source>
        <dbReference type="Pfam" id="PF07687"/>
    </source>
</evidence>
<dbReference type="CDD" id="cd03894">
    <property type="entry name" value="M20_ArgE"/>
    <property type="match status" value="1"/>
</dbReference>
<dbReference type="Pfam" id="PF01546">
    <property type="entry name" value="Peptidase_M20"/>
    <property type="match status" value="1"/>
</dbReference>
<evidence type="ECO:0000256" key="9">
    <source>
        <dbReference type="ARBA" id="ARBA00023285"/>
    </source>
</evidence>
<evidence type="ECO:0000256" key="7">
    <source>
        <dbReference type="ARBA" id="ARBA00022801"/>
    </source>
</evidence>
<dbReference type="GO" id="GO:0046872">
    <property type="term" value="F:metal ion binding"/>
    <property type="evidence" value="ECO:0007669"/>
    <property type="project" value="UniProtKB-KW"/>
</dbReference>
<evidence type="ECO:0000256" key="6">
    <source>
        <dbReference type="ARBA" id="ARBA00022723"/>
    </source>
</evidence>
<dbReference type="SUPFAM" id="SSF53187">
    <property type="entry name" value="Zn-dependent exopeptidases"/>
    <property type="match status" value="1"/>
</dbReference>
<dbReference type="Gene3D" id="3.40.630.10">
    <property type="entry name" value="Zn peptidases"/>
    <property type="match status" value="1"/>
</dbReference>
<evidence type="ECO:0000256" key="5">
    <source>
        <dbReference type="ARBA" id="ARBA00022605"/>
    </source>
</evidence>
<keyword evidence="8" id="KW-0862">Zinc</keyword>
<dbReference type="InterPro" id="IPR036264">
    <property type="entry name" value="Bact_exopeptidase_dim_dom"/>
</dbReference>
<dbReference type="NCBIfam" id="NF005710">
    <property type="entry name" value="PRK07522.1"/>
    <property type="match status" value="1"/>
</dbReference>
<reference evidence="11 12" key="1">
    <citation type="submission" date="2018-08" db="EMBL/GenBank/DDBJ databases">
        <title>Komagataeibacter sp. AV 382.</title>
        <authorList>
            <person name="Skraban J."/>
            <person name="Trcek J."/>
        </authorList>
    </citation>
    <scope>NUCLEOTIDE SEQUENCE [LARGE SCALE GENOMIC DNA]</scope>
    <source>
        <strain evidence="11 12">AV 382</strain>
    </source>
</reference>
<dbReference type="PANTHER" id="PTHR43808">
    <property type="entry name" value="ACETYLORNITHINE DEACETYLASE"/>
    <property type="match status" value="1"/>
</dbReference>
<comment type="caution">
    <text evidence="11">The sequence shown here is derived from an EMBL/GenBank/DDBJ whole genome shotgun (WGS) entry which is preliminary data.</text>
</comment>
<dbReference type="Proteomes" id="UP000262371">
    <property type="component" value="Unassembled WGS sequence"/>
</dbReference>
<dbReference type="AlphaFoldDB" id="A0A371Z4S2"/>
<dbReference type="PROSITE" id="PS00758">
    <property type="entry name" value="ARGE_DAPE_CPG2_1"/>
    <property type="match status" value="1"/>
</dbReference>
<dbReference type="EMBL" id="QUWV01000003">
    <property type="protein sequence ID" value="RFD21494.1"/>
    <property type="molecule type" value="Genomic_DNA"/>
</dbReference>
<evidence type="ECO:0000313" key="11">
    <source>
        <dbReference type="EMBL" id="RFD21494.1"/>
    </source>
</evidence>
<proteinExistence type="inferred from homology"/>